<evidence type="ECO:0000259" key="6">
    <source>
        <dbReference type="PROSITE" id="PS50054"/>
    </source>
</evidence>
<reference evidence="8" key="1">
    <citation type="journal article" date="2019" name="Philos. Trans. R. Soc. Lond., B, Biol. Sci.">
        <title>Targeted metagenomic recovery of four divergent viruses reveals shared and distinctive characteristics of giant viruses of marine eukaryotes.</title>
        <authorList>
            <person name="Needham D.M."/>
            <person name="Poirier C."/>
            <person name="Hehenberger E."/>
            <person name="Jimenez V."/>
            <person name="Swalwell J.E."/>
            <person name="Santoro A.E."/>
            <person name="Worden A.Z."/>
        </authorList>
    </citation>
    <scope>NUCLEOTIDE SEQUENCE</scope>
    <source>
        <strain evidence="8">OPacV-662</strain>
    </source>
</reference>
<dbReference type="GO" id="GO:0004722">
    <property type="term" value="F:protein serine/threonine phosphatase activity"/>
    <property type="evidence" value="ECO:0007669"/>
    <property type="project" value="UniProtKB-EC"/>
</dbReference>
<dbReference type="InterPro" id="IPR029021">
    <property type="entry name" value="Prot-tyrosine_phosphatase-like"/>
</dbReference>
<evidence type="ECO:0000313" key="8">
    <source>
        <dbReference type="EMBL" id="QFG74171.1"/>
    </source>
</evidence>
<evidence type="ECO:0000256" key="3">
    <source>
        <dbReference type="ARBA" id="ARBA00022912"/>
    </source>
</evidence>
<dbReference type="GO" id="GO:0004725">
    <property type="term" value="F:protein tyrosine phosphatase activity"/>
    <property type="evidence" value="ECO:0007669"/>
    <property type="project" value="TreeGrafter"/>
</dbReference>
<evidence type="ECO:0000256" key="4">
    <source>
        <dbReference type="ARBA" id="ARBA00047761"/>
    </source>
</evidence>
<evidence type="ECO:0000256" key="2">
    <source>
        <dbReference type="ARBA" id="ARBA00022801"/>
    </source>
</evidence>
<name>A0A5J6VL43_9VIRU</name>
<dbReference type="PROSITE" id="PS50054">
    <property type="entry name" value="TYR_PHOSPHATASE_DUAL"/>
    <property type="match status" value="1"/>
</dbReference>
<comment type="catalytic activity">
    <reaction evidence="4">
        <text>O-phospho-L-seryl-[protein] + H2O = L-seryl-[protein] + phosphate</text>
        <dbReference type="Rhea" id="RHEA:20629"/>
        <dbReference type="Rhea" id="RHEA-COMP:9863"/>
        <dbReference type="Rhea" id="RHEA-COMP:11604"/>
        <dbReference type="ChEBI" id="CHEBI:15377"/>
        <dbReference type="ChEBI" id="CHEBI:29999"/>
        <dbReference type="ChEBI" id="CHEBI:43474"/>
        <dbReference type="ChEBI" id="CHEBI:83421"/>
        <dbReference type="EC" id="3.1.3.16"/>
    </reaction>
</comment>
<dbReference type="GO" id="GO:0007165">
    <property type="term" value="P:signal transduction"/>
    <property type="evidence" value="ECO:0007669"/>
    <property type="project" value="TreeGrafter"/>
</dbReference>
<comment type="catalytic activity">
    <reaction evidence="5">
        <text>O-phospho-L-threonyl-[protein] + H2O = L-threonyl-[protein] + phosphate</text>
        <dbReference type="Rhea" id="RHEA:47004"/>
        <dbReference type="Rhea" id="RHEA-COMP:11060"/>
        <dbReference type="Rhea" id="RHEA-COMP:11605"/>
        <dbReference type="ChEBI" id="CHEBI:15377"/>
        <dbReference type="ChEBI" id="CHEBI:30013"/>
        <dbReference type="ChEBI" id="CHEBI:43474"/>
        <dbReference type="ChEBI" id="CHEBI:61977"/>
        <dbReference type="EC" id="3.1.3.16"/>
    </reaction>
</comment>
<comment type="similarity">
    <text evidence="1">Belongs to the protein-tyrosine phosphatase family. Non-receptor class dual specificity subfamily.</text>
</comment>
<dbReference type="PROSITE" id="PS50056">
    <property type="entry name" value="TYR_PHOSPHATASE_2"/>
    <property type="match status" value="1"/>
</dbReference>
<dbReference type="PRINTS" id="PR01908">
    <property type="entry name" value="ADSPHPHTASE"/>
</dbReference>
<dbReference type="InterPro" id="IPR020422">
    <property type="entry name" value="TYR_PHOSPHATASE_DUAL_dom"/>
</dbReference>
<dbReference type="Pfam" id="PF00782">
    <property type="entry name" value="DSPc"/>
    <property type="match status" value="1"/>
</dbReference>
<dbReference type="EMBL" id="MN448282">
    <property type="protein sequence ID" value="QFG74171.1"/>
    <property type="molecule type" value="Genomic_DNA"/>
</dbReference>
<dbReference type="SUPFAM" id="SSF52799">
    <property type="entry name" value="(Phosphotyrosine protein) phosphatases II"/>
    <property type="match status" value="1"/>
</dbReference>
<dbReference type="PANTHER" id="PTHR45948:SF2">
    <property type="entry name" value="DUAL SPECIFICITY PROTEIN PHOSPHATASE"/>
    <property type="match status" value="1"/>
</dbReference>
<proteinExistence type="inferred from homology"/>
<dbReference type="Gene3D" id="3.90.190.10">
    <property type="entry name" value="Protein tyrosine phosphatase superfamily"/>
    <property type="match status" value="1"/>
</dbReference>
<evidence type="ECO:0000256" key="5">
    <source>
        <dbReference type="ARBA" id="ARBA00048336"/>
    </source>
</evidence>
<keyword evidence="3" id="KW-0904">Protein phosphatase</keyword>
<evidence type="ECO:0000259" key="7">
    <source>
        <dbReference type="PROSITE" id="PS50056"/>
    </source>
</evidence>
<evidence type="ECO:0000256" key="1">
    <source>
        <dbReference type="ARBA" id="ARBA00008601"/>
    </source>
</evidence>
<dbReference type="InterPro" id="IPR000340">
    <property type="entry name" value="Dual-sp_phosphatase_cat-dom"/>
</dbReference>
<accession>A0A5J6VL43</accession>
<dbReference type="InterPro" id="IPR000387">
    <property type="entry name" value="Tyr_Pase_dom"/>
</dbReference>
<dbReference type="SMART" id="SM00195">
    <property type="entry name" value="DSPc"/>
    <property type="match status" value="1"/>
</dbReference>
<dbReference type="CDD" id="cd14498">
    <property type="entry name" value="DSP"/>
    <property type="match status" value="1"/>
</dbReference>
<keyword evidence="2" id="KW-0378">Hydrolase</keyword>
<sequence length="176" mass="20508">MIRTNSYYIYGKCRGYLHWWLQDFAFFHTNINWSDQNEIHPHVYVGNIYSAFNLEELKKNNITHVINCVSGLDNPYEVDFNYFNVDAIDDTQQDIGVYFAATSAFIEEAILNNGNVFIHCICGVSRSVCIASAYIIKKEKTNVKDTIDGIALKRAQANPNPYFREQLHYWYEKIAR</sequence>
<protein>
    <submittedName>
        <fullName evidence="8">Dual specificity phosphatase, catalytic domain protein</fullName>
    </submittedName>
</protein>
<feature type="domain" description="Tyrosine-protein phosphatase" evidence="6">
    <location>
        <begin position="32"/>
        <end position="176"/>
    </location>
</feature>
<dbReference type="PANTHER" id="PTHR45948">
    <property type="entry name" value="DUAL SPECIFICITY PROTEIN PHOSPHATASE DDB_G0269404-RELATED"/>
    <property type="match status" value="1"/>
</dbReference>
<organism evidence="8">
    <name type="scientific">Megaviridae environmental sample</name>
    <dbReference type="NCBI Taxonomy" id="1737588"/>
    <lineage>
        <taxon>Viruses</taxon>
        <taxon>Varidnaviria</taxon>
        <taxon>Bamfordvirae</taxon>
        <taxon>Nucleocytoviricota</taxon>
        <taxon>Megaviricetes</taxon>
        <taxon>Imitervirales</taxon>
        <taxon>Mimiviridae</taxon>
        <taxon>environmental samples</taxon>
    </lineage>
</organism>
<feature type="domain" description="Tyrosine specific protein phosphatases" evidence="7">
    <location>
        <begin position="103"/>
        <end position="154"/>
    </location>
</feature>